<evidence type="ECO:0000256" key="1">
    <source>
        <dbReference type="SAM" id="Phobius"/>
    </source>
</evidence>
<dbReference type="Proteomes" id="UP000030993">
    <property type="component" value="Unassembled WGS sequence"/>
</dbReference>
<comment type="caution">
    <text evidence="2">The sequence shown here is derived from an EMBL/GenBank/DDBJ whole genome shotgun (WGS) entry which is preliminary data.</text>
</comment>
<keyword evidence="1" id="KW-0472">Membrane</keyword>
<protein>
    <submittedName>
        <fullName evidence="2">Uncharacterized protein</fullName>
    </submittedName>
</protein>
<dbReference type="EMBL" id="JSCE01000054">
    <property type="protein sequence ID" value="KHM52792.1"/>
    <property type="molecule type" value="Genomic_DNA"/>
</dbReference>
<name>A0A0B2K3Z7_9FIRM</name>
<dbReference type="AlphaFoldDB" id="A0A0B2K3Z7"/>
<evidence type="ECO:0000313" key="3">
    <source>
        <dbReference type="Proteomes" id="UP000030993"/>
    </source>
</evidence>
<accession>A0A0B2K3Z7</accession>
<keyword evidence="1" id="KW-0812">Transmembrane</keyword>
<gene>
    <name evidence="2" type="ORF">NZ47_02855</name>
</gene>
<proteinExistence type="predicted"/>
<reference evidence="2 3" key="1">
    <citation type="journal article" date="2013" name="PLoS ONE">
        <title>Identification and characterization of three novel lipases belonging to families II and V from Anaerovibrio lipolyticus 5ST.</title>
        <authorList>
            <person name="Prive F."/>
            <person name="Kaderbhai N.N."/>
            <person name="Girdwood S."/>
            <person name="Worgan H.J."/>
            <person name="Pinloche E."/>
            <person name="Scollan N.D."/>
            <person name="Huws S.A."/>
            <person name="Newbold C.J."/>
        </authorList>
    </citation>
    <scope>NUCLEOTIDE SEQUENCE [LARGE SCALE GENOMIC DNA]</scope>
    <source>
        <strain evidence="2 3">5S</strain>
    </source>
</reference>
<keyword evidence="3" id="KW-1185">Reference proteome</keyword>
<dbReference type="RefSeq" id="WP_039206204.1">
    <property type="nucleotide sequence ID" value="NZ_JSCE01000054.1"/>
</dbReference>
<sequence length="185" mass="19527">MFSMQKLDKILTKKPVIAGELLFLAVVGYLMLGNGSTKHKVAPVQKQVAAAEKTEPVQNGHEQPVSLDFSKNPFVDASDVMMDMNGDMSNPRLASVPQIPHGRIPVPSLPGGMPFPGESGGIPVQPAAPKVSGILTSSAGGNIAIMSDGRVVSEGDTFNDKRISFIGGDGITFDNGDFWAYGDSR</sequence>
<feature type="transmembrane region" description="Helical" evidence="1">
    <location>
        <begin position="15"/>
        <end position="32"/>
    </location>
</feature>
<dbReference type="STRING" id="82374.NZ47_02855"/>
<organism evidence="2 3">
    <name type="scientific">Anaerovibrio lipolyticus</name>
    <dbReference type="NCBI Taxonomy" id="82374"/>
    <lineage>
        <taxon>Bacteria</taxon>
        <taxon>Bacillati</taxon>
        <taxon>Bacillota</taxon>
        <taxon>Negativicutes</taxon>
        <taxon>Selenomonadales</taxon>
        <taxon>Selenomonadaceae</taxon>
        <taxon>Anaerovibrio</taxon>
    </lineage>
</organism>
<evidence type="ECO:0000313" key="2">
    <source>
        <dbReference type="EMBL" id="KHM52792.1"/>
    </source>
</evidence>
<keyword evidence="1" id="KW-1133">Transmembrane helix</keyword>